<evidence type="ECO:0008006" key="3">
    <source>
        <dbReference type="Google" id="ProtNLM"/>
    </source>
</evidence>
<name>A6G9L9_9BACT</name>
<accession>A6G9L9</accession>
<dbReference type="STRING" id="391625.PPSIR1_37899"/>
<evidence type="ECO:0000313" key="2">
    <source>
        <dbReference type="Proteomes" id="UP000005801"/>
    </source>
</evidence>
<organism evidence="1 2">
    <name type="scientific">Plesiocystis pacifica SIR-1</name>
    <dbReference type="NCBI Taxonomy" id="391625"/>
    <lineage>
        <taxon>Bacteria</taxon>
        <taxon>Pseudomonadati</taxon>
        <taxon>Myxococcota</taxon>
        <taxon>Polyangia</taxon>
        <taxon>Nannocystales</taxon>
        <taxon>Nannocystaceae</taxon>
        <taxon>Plesiocystis</taxon>
    </lineage>
</organism>
<dbReference type="InterPro" id="IPR042095">
    <property type="entry name" value="SUMF_sf"/>
</dbReference>
<comment type="caution">
    <text evidence="1">The sequence shown here is derived from an EMBL/GenBank/DDBJ whole genome shotgun (WGS) entry which is preliminary data.</text>
</comment>
<keyword evidence="2" id="KW-1185">Reference proteome</keyword>
<dbReference type="RefSeq" id="WP_006973414.1">
    <property type="nucleotide sequence ID" value="NZ_ABCS01000046.1"/>
</dbReference>
<dbReference type="Proteomes" id="UP000005801">
    <property type="component" value="Unassembled WGS sequence"/>
</dbReference>
<dbReference type="EMBL" id="ABCS01000046">
    <property type="protein sequence ID" value="EDM77413.1"/>
    <property type="molecule type" value="Genomic_DNA"/>
</dbReference>
<dbReference type="Gene3D" id="3.90.1580.10">
    <property type="entry name" value="paralog of FGE (formylglycine-generating enzyme)"/>
    <property type="match status" value="1"/>
</dbReference>
<sequence length="48" mass="5188">MGYPALRVVRGGGWHSSARFGPAACDRLALPQATANERLGFRLARYLG</sequence>
<dbReference type="AlphaFoldDB" id="A6G9L9"/>
<evidence type="ECO:0000313" key="1">
    <source>
        <dbReference type="EMBL" id="EDM77413.1"/>
    </source>
</evidence>
<protein>
    <recommendedName>
        <fullName evidence="3">Sulfatase-modifying factor enzyme domain-containing protein</fullName>
    </recommendedName>
</protein>
<reference evidence="1 2" key="1">
    <citation type="submission" date="2007-06" db="EMBL/GenBank/DDBJ databases">
        <authorList>
            <person name="Shimkets L."/>
            <person name="Ferriera S."/>
            <person name="Johnson J."/>
            <person name="Kravitz S."/>
            <person name="Beeson K."/>
            <person name="Sutton G."/>
            <person name="Rogers Y.-H."/>
            <person name="Friedman R."/>
            <person name="Frazier M."/>
            <person name="Venter J.C."/>
        </authorList>
    </citation>
    <scope>NUCLEOTIDE SEQUENCE [LARGE SCALE GENOMIC DNA]</scope>
    <source>
        <strain evidence="1 2">SIR-1</strain>
    </source>
</reference>
<gene>
    <name evidence="1" type="ORF">PPSIR1_37899</name>
</gene>
<proteinExistence type="predicted"/>